<gene>
    <name evidence="2" type="ORF">G9Q97_07770</name>
</gene>
<keyword evidence="1" id="KW-0472">Membrane</keyword>
<keyword evidence="1" id="KW-1133">Transmembrane helix</keyword>
<proteinExistence type="predicted"/>
<evidence type="ECO:0000256" key="1">
    <source>
        <dbReference type="SAM" id="Phobius"/>
    </source>
</evidence>
<evidence type="ECO:0000313" key="3">
    <source>
        <dbReference type="Proteomes" id="UP000649799"/>
    </source>
</evidence>
<feature type="transmembrane region" description="Helical" evidence="1">
    <location>
        <begin position="86"/>
        <end position="109"/>
    </location>
</feature>
<dbReference type="RefSeq" id="WP_166144968.1">
    <property type="nucleotide sequence ID" value="NZ_JAANYN010000002.1"/>
</dbReference>
<protein>
    <submittedName>
        <fullName evidence="2">Uncharacterized protein</fullName>
    </submittedName>
</protein>
<comment type="caution">
    <text evidence="2">The sequence shown here is derived from an EMBL/GenBank/DDBJ whole genome shotgun (WGS) entry which is preliminary data.</text>
</comment>
<keyword evidence="3" id="KW-1185">Reference proteome</keyword>
<organism evidence="2 3">
    <name type="scientific">Cyclobacterium plantarum</name>
    <dbReference type="NCBI Taxonomy" id="2716263"/>
    <lineage>
        <taxon>Bacteria</taxon>
        <taxon>Pseudomonadati</taxon>
        <taxon>Bacteroidota</taxon>
        <taxon>Cytophagia</taxon>
        <taxon>Cytophagales</taxon>
        <taxon>Cyclobacteriaceae</taxon>
        <taxon>Cyclobacterium</taxon>
    </lineage>
</organism>
<evidence type="ECO:0000313" key="2">
    <source>
        <dbReference type="EMBL" id="NHE56709.1"/>
    </source>
</evidence>
<name>A0ABX0H4Z5_9BACT</name>
<accession>A0ABX0H4Z5</accession>
<dbReference type="Proteomes" id="UP000649799">
    <property type="component" value="Unassembled WGS sequence"/>
</dbReference>
<feature type="transmembrane region" description="Helical" evidence="1">
    <location>
        <begin position="12"/>
        <end position="35"/>
    </location>
</feature>
<reference evidence="2 3" key="1">
    <citation type="submission" date="2020-03" db="EMBL/GenBank/DDBJ databases">
        <title>Cyclobacterium plantarum sp. nov., a marine bacterium isolated from a coastal-marine wetland.</title>
        <authorList>
            <person name="Sanchez-Porro C."/>
            <person name="Ventosa A."/>
            <person name="Amoozegar M."/>
        </authorList>
    </citation>
    <scope>NUCLEOTIDE SEQUENCE [LARGE SCALE GENOMIC DNA]</scope>
    <source>
        <strain evidence="2 3">GBPx2</strain>
    </source>
</reference>
<feature type="transmembrane region" description="Helical" evidence="1">
    <location>
        <begin position="42"/>
        <end position="66"/>
    </location>
</feature>
<sequence length="119" mass="12973">MKFFFHLLINAILAYILGPYLPYWMLMIVIALLAIWVKGPAFLAFFAGALGVALVWLIMPLLIWSVSGSVLPEKFAQILDISNSSLLVGITALMGFLIGGSSALTGNLLGKLFSKNHIY</sequence>
<keyword evidence="1" id="KW-0812">Transmembrane</keyword>
<dbReference type="EMBL" id="JAANYN010000002">
    <property type="protein sequence ID" value="NHE56709.1"/>
    <property type="molecule type" value="Genomic_DNA"/>
</dbReference>